<keyword evidence="4" id="KW-1185">Reference proteome</keyword>
<evidence type="ECO:0000313" key="4">
    <source>
        <dbReference type="Proteomes" id="UP000663866"/>
    </source>
</evidence>
<evidence type="ECO:0000313" key="2">
    <source>
        <dbReference type="EMBL" id="CAF3993156.1"/>
    </source>
</evidence>
<dbReference type="AlphaFoldDB" id="A0A819N8R3"/>
<dbReference type="Proteomes" id="UP000663842">
    <property type="component" value="Unassembled WGS sequence"/>
</dbReference>
<dbReference type="GO" id="GO:0005576">
    <property type="term" value="C:extracellular region"/>
    <property type="evidence" value="ECO:0007669"/>
    <property type="project" value="InterPro"/>
</dbReference>
<feature type="domain" description="SCP" evidence="1">
    <location>
        <begin position="62"/>
        <end position="201"/>
    </location>
</feature>
<dbReference type="InterPro" id="IPR014044">
    <property type="entry name" value="CAP_dom"/>
</dbReference>
<comment type="caution">
    <text evidence="2">The sequence shown here is derived from an EMBL/GenBank/DDBJ whole genome shotgun (WGS) entry which is preliminary data.</text>
</comment>
<dbReference type="Gene3D" id="3.40.33.10">
    <property type="entry name" value="CAP"/>
    <property type="match status" value="1"/>
</dbReference>
<dbReference type="Proteomes" id="UP000663866">
    <property type="component" value="Unassembled WGS sequence"/>
</dbReference>
<dbReference type="InterPro" id="IPR034113">
    <property type="entry name" value="SCP_GAPR1-like"/>
</dbReference>
<dbReference type="EMBL" id="CAJOBF010003054">
    <property type="protein sequence ID" value="CAF4071508.1"/>
    <property type="molecule type" value="Genomic_DNA"/>
</dbReference>
<accession>A0A819N8R3</accession>
<dbReference type="InterPro" id="IPR001283">
    <property type="entry name" value="CRISP-related"/>
</dbReference>
<reference evidence="2" key="1">
    <citation type="submission" date="2021-02" db="EMBL/GenBank/DDBJ databases">
        <authorList>
            <person name="Nowell W R."/>
        </authorList>
    </citation>
    <scope>NUCLEOTIDE SEQUENCE</scope>
</reference>
<dbReference type="CDD" id="cd05382">
    <property type="entry name" value="CAP_GAPR1-like"/>
    <property type="match status" value="1"/>
</dbReference>
<dbReference type="InterPro" id="IPR035940">
    <property type="entry name" value="CAP_sf"/>
</dbReference>
<dbReference type="SMART" id="SM00198">
    <property type="entry name" value="SCP"/>
    <property type="match status" value="1"/>
</dbReference>
<dbReference type="FunFam" id="3.40.33.10:FF:000002">
    <property type="entry name" value="Golgi-associated plant pathogenesis-related protein 1"/>
    <property type="match status" value="1"/>
</dbReference>
<dbReference type="PANTHER" id="PTHR10334">
    <property type="entry name" value="CYSTEINE-RICH SECRETORY PROTEIN-RELATED"/>
    <property type="match status" value="1"/>
</dbReference>
<dbReference type="SUPFAM" id="SSF55797">
    <property type="entry name" value="PR-1-like"/>
    <property type="match status" value="1"/>
</dbReference>
<dbReference type="EMBL" id="CAJOBG010002236">
    <property type="protein sequence ID" value="CAF3993156.1"/>
    <property type="molecule type" value="Genomic_DNA"/>
</dbReference>
<dbReference type="Pfam" id="PF00188">
    <property type="entry name" value="CAP"/>
    <property type="match status" value="1"/>
</dbReference>
<organism evidence="2 4">
    <name type="scientific">Rotaria magnacalcarata</name>
    <dbReference type="NCBI Taxonomy" id="392030"/>
    <lineage>
        <taxon>Eukaryota</taxon>
        <taxon>Metazoa</taxon>
        <taxon>Spiralia</taxon>
        <taxon>Gnathifera</taxon>
        <taxon>Rotifera</taxon>
        <taxon>Eurotatoria</taxon>
        <taxon>Bdelloidea</taxon>
        <taxon>Philodinida</taxon>
        <taxon>Philodinidae</taxon>
        <taxon>Rotaria</taxon>
    </lineage>
</organism>
<dbReference type="PROSITE" id="PS01009">
    <property type="entry name" value="CRISP_1"/>
    <property type="match status" value="1"/>
</dbReference>
<evidence type="ECO:0000313" key="3">
    <source>
        <dbReference type="EMBL" id="CAF4071508.1"/>
    </source>
</evidence>
<name>A0A819N8R3_9BILA</name>
<protein>
    <recommendedName>
        <fullName evidence="1">SCP domain-containing protein</fullName>
    </recommendedName>
</protein>
<dbReference type="InterPro" id="IPR018244">
    <property type="entry name" value="Allrgn_V5/Tpx1_CS"/>
</dbReference>
<proteinExistence type="predicted"/>
<dbReference type="PRINTS" id="PR00837">
    <property type="entry name" value="V5TPXLIKE"/>
</dbReference>
<gene>
    <name evidence="2" type="ORF">OVN521_LOCUS14605</name>
    <name evidence="3" type="ORF">UXM345_LOCUS20471</name>
</gene>
<sequence length="212" mass="24374">MIVSCAKNINWSIRDINTNHVEDNAELLNHNKDSVEQSSIHHVAHLSLTRKEISRFTPAHRTFQNDALKIHNILRARHCVSPLVLDEEMNIRAQIYAEHLAEKDGKLIHSTDRNDRFGENLYAITRKTPITNLAAEKVVRTWYDEIQFYDYNKPVYNASTGHFTQIVWRESKILGVGYASARKGAKMFVVAQYGPAGNHRFKFSTNVLKPEC</sequence>
<evidence type="ECO:0000259" key="1">
    <source>
        <dbReference type="SMART" id="SM00198"/>
    </source>
</evidence>